<dbReference type="PATRIC" id="fig|558151.6.peg.2767"/>
<dbReference type="GO" id="GO:0005829">
    <property type="term" value="C:cytosol"/>
    <property type="evidence" value="ECO:0007669"/>
    <property type="project" value="TreeGrafter"/>
</dbReference>
<keyword evidence="3 5" id="KW-0238">DNA-binding</keyword>
<dbReference type="Pfam" id="PF00072">
    <property type="entry name" value="Response_reg"/>
    <property type="match status" value="1"/>
</dbReference>
<evidence type="ECO:0000313" key="8">
    <source>
        <dbReference type="EMBL" id="KMQ65121.1"/>
    </source>
</evidence>
<dbReference type="InterPro" id="IPR039420">
    <property type="entry name" value="WalR-like"/>
</dbReference>
<accession>A0A0J7IGK7</accession>
<organism evidence="8 9">
    <name type="scientific">Chryseobacterium angstadtii</name>
    <dbReference type="NCBI Taxonomy" id="558151"/>
    <lineage>
        <taxon>Bacteria</taxon>
        <taxon>Pseudomonadati</taxon>
        <taxon>Bacteroidota</taxon>
        <taxon>Flavobacteriia</taxon>
        <taxon>Flavobacteriales</taxon>
        <taxon>Weeksellaceae</taxon>
        <taxon>Chryseobacterium group</taxon>
        <taxon>Chryseobacterium</taxon>
    </lineage>
</organism>
<dbReference type="InterPro" id="IPR011006">
    <property type="entry name" value="CheY-like_superfamily"/>
</dbReference>
<dbReference type="Proteomes" id="UP000036261">
    <property type="component" value="Unassembled WGS sequence"/>
</dbReference>
<feature type="domain" description="OmpR/PhoB-type" evidence="7">
    <location>
        <begin position="130"/>
        <end position="227"/>
    </location>
</feature>
<evidence type="ECO:0000256" key="2">
    <source>
        <dbReference type="ARBA" id="ARBA00023012"/>
    </source>
</evidence>
<dbReference type="InterPro" id="IPR001867">
    <property type="entry name" value="OmpR/PhoB-type_DNA-bd"/>
</dbReference>
<dbReference type="CDD" id="cd00383">
    <property type="entry name" value="trans_reg_C"/>
    <property type="match status" value="1"/>
</dbReference>
<evidence type="ECO:0000256" key="3">
    <source>
        <dbReference type="ARBA" id="ARBA00023125"/>
    </source>
</evidence>
<evidence type="ECO:0000256" key="4">
    <source>
        <dbReference type="PROSITE-ProRule" id="PRU00169"/>
    </source>
</evidence>
<dbReference type="InterPro" id="IPR001789">
    <property type="entry name" value="Sig_transdc_resp-reg_receiver"/>
</dbReference>
<dbReference type="GO" id="GO:0000976">
    <property type="term" value="F:transcription cis-regulatory region binding"/>
    <property type="evidence" value="ECO:0007669"/>
    <property type="project" value="TreeGrafter"/>
</dbReference>
<dbReference type="SUPFAM" id="SSF46894">
    <property type="entry name" value="C-terminal effector domain of the bipartite response regulators"/>
    <property type="match status" value="1"/>
</dbReference>
<evidence type="ECO:0000259" key="6">
    <source>
        <dbReference type="PROSITE" id="PS50110"/>
    </source>
</evidence>
<name>A0A0J7IGK7_9FLAO</name>
<dbReference type="GO" id="GO:0006355">
    <property type="term" value="P:regulation of DNA-templated transcription"/>
    <property type="evidence" value="ECO:0007669"/>
    <property type="project" value="InterPro"/>
</dbReference>
<keyword evidence="1 4" id="KW-0597">Phosphoprotein</keyword>
<dbReference type="Gene3D" id="3.40.50.2300">
    <property type="match status" value="1"/>
</dbReference>
<proteinExistence type="predicted"/>
<comment type="caution">
    <text evidence="8">The sequence shown here is derived from an EMBL/GenBank/DDBJ whole genome shotgun (WGS) entry which is preliminary data.</text>
</comment>
<dbReference type="InterPro" id="IPR036388">
    <property type="entry name" value="WH-like_DNA-bd_sf"/>
</dbReference>
<keyword evidence="9" id="KW-1185">Reference proteome</keyword>
<dbReference type="Gene3D" id="1.10.10.10">
    <property type="entry name" value="Winged helix-like DNA-binding domain superfamily/Winged helix DNA-binding domain"/>
    <property type="match status" value="1"/>
</dbReference>
<dbReference type="AlphaFoldDB" id="A0A0J7IGK7"/>
<evidence type="ECO:0000256" key="1">
    <source>
        <dbReference type="ARBA" id="ARBA00022553"/>
    </source>
</evidence>
<dbReference type="STRING" id="558151.ACM46_13110"/>
<reference evidence="8 9" key="1">
    <citation type="journal article" date="2013" name="Int. J. Syst. Evol. Microbiol.">
        <title>Chryseobacterium angstadtii sp. nov., isolated from a newt tank.</title>
        <authorList>
            <person name="Kirk K.E."/>
            <person name="Hoffman J.A."/>
            <person name="Smith K.A."/>
            <person name="Strahan B.L."/>
            <person name="Failor K.C."/>
            <person name="Krebs J.E."/>
            <person name="Gale A.N."/>
            <person name="Do T.D."/>
            <person name="Sontag T.C."/>
            <person name="Batties A.M."/>
            <person name="Mistiszyn K."/>
            <person name="Newman J.D."/>
        </authorList>
    </citation>
    <scope>NUCLEOTIDE SEQUENCE [LARGE SCALE GENOMIC DNA]</scope>
    <source>
        <strain evidence="8 9">KM</strain>
    </source>
</reference>
<dbReference type="GO" id="GO:0000156">
    <property type="term" value="F:phosphorelay response regulator activity"/>
    <property type="evidence" value="ECO:0007669"/>
    <property type="project" value="TreeGrafter"/>
</dbReference>
<evidence type="ECO:0008006" key="10">
    <source>
        <dbReference type="Google" id="ProtNLM"/>
    </source>
</evidence>
<dbReference type="SUPFAM" id="SSF52172">
    <property type="entry name" value="CheY-like"/>
    <property type="match status" value="1"/>
</dbReference>
<dbReference type="SMART" id="SM00448">
    <property type="entry name" value="REC"/>
    <property type="match status" value="1"/>
</dbReference>
<dbReference type="OrthoDB" id="9790442at2"/>
<dbReference type="PANTHER" id="PTHR48111">
    <property type="entry name" value="REGULATOR OF RPOS"/>
    <property type="match status" value="1"/>
</dbReference>
<feature type="domain" description="Response regulatory" evidence="6">
    <location>
        <begin position="6"/>
        <end position="120"/>
    </location>
</feature>
<evidence type="ECO:0000256" key="5">
    <source>
        <dbReference type="PROSITE-ProRule" id="PRU01091"/>
    </source>
</evidence>
<dbReference type="PROSITE" id="PS51755">
    <property type="entry name" value="OMPR_PHOB"/>
    <property type="match status" value="1"/>
</dbReference>
<dbReference type="EMBL" id="LFND01000003">
    <property type="protein sequence ID" value="KMQ65121.1"/>
    <property type="molecule type" value="Genomic_DNA"/>
</dbReference>
<dbReference type="GO" id="GO:0032993">
    <property type="term" value="C:protein-DNA complex"/>
    <property type="evidence" value="ECO:0007669"/>
    <property type="project" value="TreeGrafter"/>
</dbReference>
<evidence type="ECO:0000313" key="9">
    <source>
        <dbReference type="Proteomes" id="UP000036261"/>
    </source>
</evidence>
<dbReference type="Pfam" id="PF00486">
    <property type="entry name" value="Trans_reg_C"/>
    <property type="match status" value="1"/>
</dbReference>
<dbReference type="PROSITE" id="PS50110">
    <property type="entry name" value="RESPONSE_REGULATORY"/>
    <property type="match status" value="1"/>
</dbReference>
<feature type="DNA-binding region" description="OmpR/PhoB-type" evidence="5">
    <location>
        <begin position="130"/>
        <end position="227"/>
    </location>
</feature>
<dbReference type="RefSeq" id="WP_048507056.1">
    <property type="nucleotide sequence ID" value="NZ_LFND01000003.1"/>
</dbReference>
<dbReference type="PANTHER" id="PTHR48111:SF40">
    <property type="entry name" value="PHOSPHATE REGULON TRANSCRIPTIONAL REGULATORY PROTEIN PHOB"/>
    <property type="match status" value="1"/>
</dbReference>
<dbReference type="InterPro" id="IPR016032">
    <property type="entry name" value="Sig_transdc_resp-reg_C-effctor"/>
</dbReference>
<dbReference type="SMART" id="SM00862">
    <property type="entry name" value="Trans_reg_C"/>
    <property type="match status" value="1"/>
</dbReference>
<feature type="modified residue" description="4-aspartylphosphate" evidence="4">
    <location>
        <position position="55"/>
    </location>
</feature>
<protein>
    <recommendedName>
        <fullName evidence="10">Transcriptional regulator</fullName>
    </recommendedName>
</protein>
<keyword evidence="2" id="KW-0902">Two-component regulatory system</keyword>
<gene>
    <name evidence="8" type="ORF">ACM46_13110</name>
</gene>
<sequence length="229" mass="26320">MNNKIRVLYLEDDADLGEITRDILEREGFTVKWVNNGEEGLEAVKDYLFDIIIADIMMPKLDGYTFLKTIREQGNNIPLILLSARVLTEDVLKGFSIGADDYIRKPFNIDELVARMNRLLKSITIPAVSVKTIKIGDYEYNPYTLKLRYKEEFSSLSPKAGEILHRLATGENGMLLRDKTLIDLWGDDNFFNGRSLDVFISKLRKLLSKDPRINILNIRAVGYRLIIME</sequence>
<evidence type="ECO:0000259" key="7">
    <source>
        <dbReference type="PROSITE" id="PS51755"/>
    </source>
</evidence>